<proteinExistence type="predicted"/>
<feature type="region of interest" description="Disordered" evidence="1">
    <location>
        <begin position="57"/>
        <end position="85"/>
    </location>
</feature>
<keyword evidence="4" id="KW-1185">Reference proteome</keyword>
<dbReference type="InterPro" id="IPR002877">
    <property type="entry name" value="RNA_MeTrfase_FtsJ_dom"/>
</dbReference>
<dbReference type="Proteomes" id="UP000000759">
    <property type="component" value="Chromosome 24"/>
</dbReference>
<reference evidence="3 4" key="1">
    <citation type="journal article" date="2008" name="Nature">
        <title>The Phaeodactylum genome reveals the evolutionary history of diatom genomes.</title>
        <authorList>
            <person name="Bowler C."/>
            <person name="Allen A.E."/>
            <person name="Badger J.H."/>
            <person name="Grimwood J."/>
            <person name="Jabbari K."/>
            <person name="Kuo A."/>
            <person name="Maheswari U."/>
            <person name="Martens C."/>
            <person name="Maumus F."/>
            <person name="Otillar R.P."/>
            <person name="Rayko E."/>
            <person name="Salamov A."/>
            <person name="Vandepoele K."/>
            <person name="Beszteri B."/>
            <person name="Gruber A."/>
            <person name="Heijde M."/>
            <person name="Katinka M."/>
            <person name="Mock T."/>
            <person name="Valentin K."/>
            <person name="Verret F."/>
            <person name="Berges J.A."/>
            <person name="Brownlee C."/>
            <person name="Cadoret J.P."/>
            <person name="Chiovitti A."/>
            <person name="Choi C.J."/>
            <person name="Coesel S."/>
            <person name="De Martino A."/>
            <person name="Detter J.C."/>
            <person name="Durkin C."/>
            <person name="Falciatore A."/>
            <person name="Fournet J."/>
            <person name="Haruta M."/>
            <person name="Huysman M.J."/>
            <person name="Jenkins B.D."/>
            <person name="Jiroutova K."/>
            <person name="Jorgensen R.E."/>
            <person name="Joubert Y."/>
            <person name="Kaplan A."/>
            <person name="Kroger N."/>
            <person name="Kroth P.G."/>
            <person name="La Roche J."/>
            <person name="Lindquist E."/>
            <person name="Lommer M."/>
            <person name="Martin-Jezequel V."/>
            <person name="Lopez P.J."/>
            <person name="Lucas S."/>
            <person name="Mangogna M."/>
            <person name="McGinnis K."/>
            <person name="Medlin L.K."/>
            <person name="Montsant A."/>
            <person name="Oudot-Le Secq M.P."/>
            <person name="Napoli C."/>
            <person name="Obornik M."/>
            <person name="Parker M.S."/>
            <person name="Petit J.L."/>
            <person name="Porcel B.M."/>
            <person name="Poulsen N."/>
            <person name="Robison M."/>
            <person name="Rychlewski L."/>
            <person name="Rynearson T.A."/>
            <person name="Schmutz J."/>
            <person name="Shapiro H."/>
            <person name="Siaut M."/>
            <person name="Stanley M."/>
            <person name="Sussman M.R."/>
            <person name="Taylor A.R."/>
            <person name="Vardi A."/>
            <person name="von Dassow P."/>
            <person name="Vyverman W."/>
            <person name="Willis A."/>
            <person name="Wyrwicz L.S."/>
            <person name="Rokhsar D.S."/>
            <person name="Weissenbach J."/>
            <person name="Armbrust E.V."/>
            <person name="Green B.R."/>
            <person name="Van de Peer Y."/>
            <person name="Grigoriev I.V."/>
        </authorList>
    </citation>
    <scope>NUCLEOTIDE SEQUENCE [LARGE SCALE GENOMIC DNA]</scope>
    <source>
        <strain evidence="3 4">CCAP 1055/1</strain>
    </source>
</reference>
<gene>
    <name evidence="3" type="ORF">PHATRDRAFT_49783</name>
</gene>
<reference evidence="4" key="2">
    <citation type="submission" date="2008-08" db="EMBL/GenBank/DDBJ databases">
        <authorList>
            <consortium name="Diatom Consortium"/>
            <person name="Grigoriev I."/>
            <person name="Grimwood J."/>
            <person name="Kuo A."/>
            <person name="Otillar R.P."/>
            <person name="Salamov A."/>
            <person name="Detter J.C."/>
            <person name="Lindquist E."/>
            <person name="Shapiro H."/>
            <person name="Lucas S."/>
            <person name="Glavina del Rio T."/>
            <person name="Pitluck S."/>
            <person name="Rokhsar D."/>
            <person name="Bowler C."/>
        </authorList>
    </citation>
    <scope>GENOME REANNOTATION</scope>
    <source>
        <strain evidence="4">CCAP 1055/1</strain>
    </source>
</reference>
<dbReference type="PaxDb" id="2850-Phatr49783"/>
<sequence>MSNSRTKEPTCLPEDTFAVLVHKLYQDRVRDFVLNRPVNMPDWQTAFSCSNPSIGTKRKLTLNADEEQQDTRPPKGGRETQPESNRCVLLDTTELTGVSRARRGYVLLLLQQTVRPCTQLPPMARQNVSWVARISHQMKINDMTTSDVMGQHLWTTLSENGFGSFPQQGDQDNQQLQQALRIDVHPREYLEPLCLQLQEACATCENSNSHRSSSVSVEGPFDGPVAMTMSASKCSHRLYVIFLKEPEQSSASFQVYWGLESRDKHKASMMIRLNQEASRELEVRICNHKTGAEQKQSRSGPVVTDDAPLSRAYYKLEQVWHDYLSSERERLCLDQGAGLDLGASPGGWTQVLVHLAQLPKVVAVDPAALADRVRKLSHVTHLATTLENANLQAHGPYSMVVCDASELYMELFRKMKTLTGKPPCWTLPSVWVVTMKLPFKSIGSVQRHVNIIEESAGSHLHEMALAMFPKENIRIAYRVIHAMANSDSERTLIAVFEKA</sequence>
<name>B7GBV9_PHATC</name>
<dbReference type="Pfam" id="PF01728">
    <property type="entry name" value="FtsJ"/>
    <property type="match status" value="1"/>
</dbReference>
<dbReference type="OrthoDB" id="20105at2759"/>
<dbReference type="OMA" id="WVARISH"/>
<dbReference type="AlphaFoldDB" id="B7GBV9"/>
<evidence type="ECO:0000259" key="2">
    <source>
        <dbReference type="Pfam" id="PF01728"/>
    </source>
</evidence>
<evidence type="ECO:0000313" key="3">
    <source>
        <dbReference type="EMBL" id="EEC43915.1"/>
    </source>
</evidence>
<protein>
    <recommendedName>
        <fullName evidence="2">Ribosomal RNA methyltransferase FtsJ domain-containing protein</fullName>
    </recommendedName>
</protein>
<accession>B7GBV9</accession>
<dbReference type="InterPro" id="IPR029063">
    <property type="entry name" value="SAM-dependent_MTases_sf"/>
</dbReference>
<dbReference type="SUPFAM" id="SSF53335">
    <property type="entry name" value="S-adenosyl-L-methionine-dependent methyltransferases"/>
    <property type="match status" value="1"/>
</dbReference>
<evidence type="ECO:0000313" key="4">
    <source>
        <dbReference type="Proteomes" id="UP000000759"/>
    </source>
</evidence>
<dbReference type="GeneID" id="7198357"/>
<feature type="domain" description="Ribosomal RNA methyltransferase FtsJ" evidence="2">
    <location>
        <begin position="310"/>
        <end position="406"/>
    </location>
</feature>
<organism evidence="3 4">
    <name type="scientific">Phaeodactylum tricornutum (strain CCAP 1055/1)</name>
    <dbReference type="NCBI Taxonomy" id="556484"/>
    <lineage>
        <taxon>Eukaryota</taxon>
        <taxon>Sar</taxon>
        <taxon>Stramenopiles</taxon>
        <taxon>Ochrophyta</taxon>
        <taxon>Bacillariophyta</taxon>
        <taxon>Bacillariophyceae</taxon>
        <taxon>Bacillariophycidae</taxon>
        <taxon>Naviculales</taxon>
        <taxon>Phaeodactylaceae</taxon>
        <taxon>Phaeodactylum</taxon>
    </lineage>
</organism>
<dbReference type="CDD" id="cd02440">
    <property type="entry name" value="AdoMet_MTases"/>
    <property type="match status" value="1"/>
</dbReference>
<dbReference type="GO" id="GO:0008168">
    <property type="term" value="F:methyltransferase activity"/>
    <property type="evidence" value="ECO:0007669"/>
    <property type="project" value="InterPro"/>
</dbReference>
<feature type="compositionally biased region" description="Basic and acidic residues" evidence="1">
    <location>
        <begin position="69"/>
        <end position="81"/>
    </location>
</feature>
<dbReference type="PANTHER" id="PTHR37524:SF2">
    <property type="entry name" value="RIBOSOMAL RNA METHYLTRANSFERASE FTSJ DOMAIN-CONTAINING PROTEIN"/>
    <property type="match status" value="1"/>
</dbReference>
<dbReference type="HOGENOM" id="CLU_508578_0_0_1"/>
<dbReference type="EMBL" id="CM000626">
    <property type="protein sequence ID" value="EEC43915.1"/>
    <property type="molecule type" value="Genomic_DNA"/>
</dbReference>
<dbReference type="eggNOG" id="ENOG502R2F9">
    <property type="taxonomic scope" value="Eukaryota"/>
</dbReference>
<dbReference type="KEGG" id="pti:PHATRDRAFT_49783"/>
<dbReference type="PANTHER" id="PTHR37524">
    <property type="entry name" value="RIBOSOMAL RNA LARGE SUBUNIT METHYLTRANSFERASE M"/>
    <property type="match status" value="1"/>
</dbReference>
<dbReference type="Gene3D" id="3.40.50.150">
    <property type="entry name" value="Vaccinia Virus protein VP39"/>
    <property type="match status" value="1"/>
</dbReference>
<dbReference type="RefSeq" id="XP_002184516.1">
    <property type="nucleotide sequence ID" value="XM_002184480.1"/>
</dbReference>
<evidence type="ECO:0000256" key="1">
    <source>
        <dbReference type="SAM" id="MobiDB-lite"/>
    </source>
</evidence>
<dbReference type="GO" id="GO:0032259">
    <property type="term" value="P:methylation"/>
    <property type="evidence" value="ECO:0007669"/>
    <property type="project" value="InterPro"/>
</dbReference>
<dbReference type="InParanoid" id="B7GBV9"/>